<reference evidence="2" key="1">
    <citation type="submission" date="2014-09" db="EMBL/GenBank/DDBJ databases">
        <authorList>
            <person name="Magalhaes I.L.F."/>
            <person name="Oliveira U."/>
            <person name="Santos F.R."/>
            <person name="Vidigal T.H.D.A."/>
            <person name="Brescovit A.D."/>
            <person name="Santos A.J."/>
        </authorList>
    </citation>
    <scope>NUCLEOTIDE SEQUENCE</scope>
    <source>
        <tissue evidence="2">Shoot tissue taken approximately 20 cm above the soil surface</tissue>
    </source>
</reference>
<dbReference type="EMBL" id="GBRH01179389">
    <property type="protein sequence ID" value="JAE18507.1"/>
    <property type="molecule type" value="Transcribed_RNA"/>
</dbReference>
<reference evidence="2" key="2">
    <citation type="journal article" date="2015" name="Data Brief">
        <title>Shoot transcriptome of the giant reed, Arundo donax.</title>
        <authorList>
            <person name="Barrero R.A."/>
            <person name="Guerrero F.D."/>
            <person name="Moolhuijzen P."/>
            <person name="Goolsby J.A."/>
            <person name="Tidwell J."/>
            <person name="Bellgard S.E."/>
            <person name="Bellgard M.I."/>
        </authorList>
    </citation>
    <scope>NUCLEOTIDE SEQUENCE</scope>
    <source>
        <tissue evidence="2">Shoot tissue taken approximately 20 cm above the soil surface</tissue>
    </source>
</reference>
<dbReference type="AlphaFoldDB" id="A0A0A9G1W0"/>
<sequence>MSLWRRCLQLNHLCWNLLNIVVLLLLYHLWLWLPYLGLNLLTCLMGPLLLRLNVEL</sequence>
<evidence type="ECO:0000256" key="1">
    <source>
        <dbReference type="SAM" id="Phobius"/>
    </source>
</evidence>
<evidence type="ECO:0000313" key="2">
    <source>
        <dbReference type="EMBL" id="JAE18507.1"/>
    </source>
</evidence>
<accession>A0A0A9G1W0</accession>
<keyword evidence="1" id="KW-1133">Transmembrane helix</keyword>
<keyword evidence="1" id="KW-0472">Membrane</keyword>
<protein>
    <submittedName>
        <fullName evidence="2">Uncharacterized protein</fullName>
    </submittedName>
</protein>
<proteinExistence type="predicted"/>
<organism evidence="2">
    <name type="scientific">Arundo donax</name>
    <name type="common">Giant reed</name>
    <name type="synonym">Donax arundinaceus</name>
    <dbReference type="NCBI Taxonomy" id="35708"/>
    <lineage>
        <taxon>Eukaryota</taxon>
        <taxon>Viridiplantae</taxon>
        <taxon>Streptophyta</taxon>
        <taxon>Embryophyta</taxon>
        <taxon>Tracheophyta</taxon>
        <taxon>Spermatophyta</taxon>
        <taxon>Magnoliopsida</taxon>
        <taxon>Liliopsida</taxon>
        <taxon>Poales</taxon>
        <taxon>Poaceae</taxon>
        <taxon>PACMAD clade</taxon>
        <taxon>Arundinoideae</taxon>
        <taxon>Arundineae</taxon>
        <taxon>Arundo</taxon>
    </lineage>
</organism>
<keyword evidence="1" id="KW-0812">Transmembrane</keyword>
<name>A0A0A9G1W0_ARUDO</name>
<feature type="transmembrane region" description="Helical" evidence="1">
    <location>
        <begin position="12"/>
        <end position="30"/>
    </location>
</feature>